<evidence type="ECO:0000313" key="3">
    <source>
        <dbReference type="EMBL" id="RDX39794.1"/>
    </source>
</evidence>
<feature type="domain" description="SigF-like NTF2-like" evidence="2">
    <location>
        <begin position="1"/>
        <end position="176"/>
    </location>
</feature>
<accession>A0A371CHP9</accession>
<gene>
    <name evidence="3" type="ORF">OH76DRAFT_1490832</name>
</gene>
<proteinExistence type="predicted"/>
<dbReference type="STRING" id="139420.A0A371CHP9"/>
<keyword evidence="4" id="KW-1185">Reference proteome</keyword>
<sequence>MEDPAKEIANVAMTVTAAINPEIQKTAVLKYYAEDMRFRHPLCAVYRAPHSRDAMLAILQWYRILSPVLSVHVNHVTYDAEQNSAYLDITQVFHIRWSPFKPAPARLLVHLTLRPTPSPTDPSKTVYVISEHEDFYHPDDLAALVVPPLILLIRLGLHAATFACRVNARVFGVLGYWSVRDGEGEPLPPVADDEERLLRGKKGRKDD</sequence>
<feature type="region of interest" description="Disordered" evidence="1">
    <location>
        <begin position="184"/>
        <end position="207"/>
    </location>
</feature>
<dbReference type="Pfam" id="PF24840">
    <property type="entry name" value="NTF2_SigF"/>
    <property type="match status" value="1"/>
</dbReference>
<dbReference type="Proteomes" id="UP000256964">
    <property type="component" value="Unassembled WGS sequence"/>
</dbReference>
<name>A0A371CHP9_9APHY</name>
<reference evidence="3 4" key="1">
    <citation type="journal article" date="2018" name="Biotechnol. Biofuels">
        <title>Integrative visual omics of the white-rot fungus Polyporus brumalis exposes the biotechnological potential of its oxidative enzymes for delignifying raw plant biomass.</title>
        <authorList>
            <person name="Miyauchi S."/>
            <person name="Rancon A."/>
            <person name="Drula E."/>
            <person name="Hage H."/>
            <person name="Chaduli D."/>
            <person name="Favel A."/>
            <person name="Grisel S."/>
            <person name="Henrissat B."/>
            <person name="Herpoel-Gimbert I."/>
            <person name="Ruiz-Duenas F.J."/>
            <person name="Chevret D."/>
            <person name="Hainaut M."/>
            <person name="Lin J."/>
            <person name="Wang M."/>
            <person name="Pangilinan J."/>
            <person name="Lipzen A."/>
            <person name="Lesage-Meessen L."/>
            <person name="Navarro D."/>
            <person name="Riley R."/>
            <person name="Grigoriev I.V."/>
            <person name="Zhou S."/>
            <person name="Raouche S."/>
            <person name="Rosso M.N."/>
        </authorList>
    </citation>
    <scope>NUCLEOTIDE SEQUENCE [LARGE SCALE GENOMIC DNA]</scope>
    <source>
        <strain evidence="3 4">BRFM 1820</strain>
    </source>
</reference>
<evidence type="ECO:0000256" key="1">
    <source>
        <dbReference type="SAM" id="MobiDB-lite"/>
    </source>
</evidence>
<evidence type="ECO:0000259" key="2">
    <source>
        <dbReference type="Pfam" id="PF24840"/>
    </source>
</evidence>
<dbReference type="OrthoDB" id="2344312at2759"/>
<dbReference type="EMBL" id="KZ857646">
    <property type="protein sequence ID" value="RDX39794.1"/>
    <property type="molecule type" value="Genomic_DNA"/>
</dbReference>
<dbReference type="InterPro" id="IPR057514">
    <property type="entry name" value="NTF2_SigF"/>
</dbReference>
<protein>
    <recommendedName>
        <fullName evidence="2">SigF-like NTF2-like domain-containing protein</fullName>
    </recommendedName>
</protein>
<dbReference type="PANTHER" id="PTHR35393">
    <property type="entry name" value="CHROMOSOME 1, WHOLE GENOME SHOTGUN SEQUENCE"/>
    <property type="match status" value="1"/>
</dbReference>
<organism evidence="3 4">
    <name type="scientific">Lentinus brumalis</name>
    <dbReference type="NCBI Taxonomy" id="2498619"/>
    <lineage>
        <taxon>Eukaryota</taxon>
        <taxon>Fungi</taxon>
        <taxon>Dikarya</taxon>
        <taxon>Basidiomycota</taxon>
        <taxon>Agaricomycotina</taxon>
        <taxon>Agaricomycetes</taxon>
        <taxon>Polyporales</taxon>
        <taxon>Polyporaceae</taxon>
        <taxon>Lentinus</taxon>
    </lineage>
</organism>
<dbReference type="AlphaFoldDB" id="A0A371CHP9"/>
<dbReference type="PANTHER" id="PTHR35393:SF1">
    <property type="entry name" value="SNOAL-LIKE DOMAIN-CONTAINING PROTEIN"/>
    <property type="match status" value="1"/>
</dbReference>
<evidence type="ECO:0000313" key="4">
    <source>
        <dbReference type="Proteomes" id="UP000256964"/>
    </source>
</evidence>